<proteinExistence type="predicted"/>
<keyword evidence="3" id="KW-1185">Reference proteome</keyword>
<dbReference type="PATRIC" id="fig|230361.4.peg.2385"/>
<dbReference type="AlphaFoldDB" id="A0A0U2TWI6"/>
<dbReference type="GeneID" id="26737269"/>
<feature type="transmembrane region" description="Helical" evidence="1">
    <location>
        <begin position="7"/>
        <end position="28"/>
    </location>
</feature>
<accession>A0A0U2TWI6</accession>
<dbReference type="RefSeq" id="WP_058740264.1">
    <property type="nucleotide sequence ID" value="NZ_CP011266.1"/>
</dbReference>
<protein>
    <submittedName>
        <fullName evidence="2">Uncharacterized protein</fullName>
    </submittedName>
</protein>
<dbReference type="OrthoDB" id="85914at2157"/>
<keyword evidence="1" id="KW-0472">Membrane</keyword>
<name>A0A0U2TWI6_9EURY</name>
<dbReference type="KEGG" id="mmil:sm9_2311"/>
<dbReference type="EMBL" id="CP011266">
    <property type="protein sequence ID" value="ALT70067.1"/>
    <property type="molecule type" value="Genomic_DNA"/>
</dbReference>
<evidence type="ECO:0000256" key="1">
    <source>
        <dbReference type="SAM" id="Phobius"/>
    </source>
</evidence>
<reference evidence="2 3" key="1">
    <citation type="submission" date="2015-04" db="EMBL/GenBank/DDBJ databases">
        <title>The complete genome sequence of the rumen methanogen Methanobrevibacter millerae SM9.</title>
        <authorList>
            <person name="Leahy S.C."/>
            <person name="Kelly W.J."/>
            <person name="Pacheco D.M."/>
            <person name="Li D."/>
            <person name="Altermann E."/>
            <person name="Attwood G.T."/>
        </authorList>
    </citation>
    <scope>NUCLEOTIDE SEQUENCE [LARGE SCALE GENOMIC DNA]</scope>
    <source>
        <strain evidence="2 3">SM9</strain>
    </source>
</reference>
<dbReference type="Proteomes" id="UP000067738">
    <property type="component" value="Chromosome"/>
</dbReference>
<gene>
    <name evidence="2" type="ORF">sm9_2311</name>
</gene>
<keyword evidence="1" id="KW-1133">Transmembrane helix</keyword>
<evidence type="ECO:0000313" key="3">
    <source>
        <dbReference type="Proteomes" id="UP000067738"/>
    </source>
</evidence>
<keyword evidence="1" id="KW-0812">Transmembrane</keyword>
<sequence>MDNKGNFTLEIVVVGIVILLILGITSLASEISQEKISKNVENSNIEKTINEVVDTLINDPGTPINWEDFKPKRVGLAIINVDEKVIPNSVSYFKLLELGRDYDKLVKRKIFDNKFSSSMELKPYETSISSVKIGSNDIESNKVYSVNRVVKCDFFKKYTVCDFQQDSKCNHNHNQKDYSCSYFKIFKGNLKKMDYYLLFNESENLEYDYYIDNTHFKSHDANKITKTKIYLNNELSEMFEANESTSIIFIHLDKKDAKSVLVAVPKDFDKNKLDYNYFTTQTCEFILKVWD</sequence>
<evidence type="ECO:0000313" key="2">
    <source>
        <dbReference type="EMBL" id="ALT70067.1"/>
    </source>
</evidence>
<organism evidence="2 3">
    <name type="scientific">Methanobrevibacter millerae</name>
    <dbReference type="NCBI Taxonomy" id="230361"/>
    <lineage>
        <taxon>Archaea</taxon>
        <taxon>Methanobacteriati</taxon>
        <taxon>Methanobacteriota</taxon>
        <taxon>Methanomada group</taxon>
        <taxon>Methanobacteria</taxon>
        <taxon>Methanobacteriales</taxon>
        <taxon>Methanobacteriaceae</taxon>
        <taxon>Methanobrevibacter</taxon>
    </lineage>
</organism>